<sequence length="142" mass="16140">MKLKAVLMCLLLSAACFQANATKNSDEDMIINYLQTRNNTSPEASTKAIYLTMAMGEIFLENWKNSKKEFEDISKNIELTDACLIHACIGQGKHCLDIIDEIQAFLTNTNQKAQLFSEFMYRFTKRPQDSSNLPSDLCDQLK</sequence>
<feature type="chain" id="PRO_5015612187" evidence="1">
    <location>
        <begin position="22"/>
        <end position="142"/>
    </location>
</feature>
<name>A0A2T3KM89_9GAMM</name>
<proteinExistence type="predicted"/>
<dbReference type="RefSeq" id="WP_107288619.1">
    <property type="nucleotide sequence ID" value="NZ_PYNF01000002.1"/>
</dbReference>
<dbReference type="EMBL" id="PYNF01000002">
    <property type="protein sequence ID" value="PSV00892.1"/>
    <property type="molecule type" value="Genomic_DNA"/>
</dbReference>
<dbReference type="Proteomes" id="UP000241426">
    <property type="component" value="Unassembled WGS sequence"/>
</dbReference>
<evidence type="ECO:0000313" key="3">
    <source>
        <dbReference type="Proteomes" id="UP000241426"/>
    </source>
</evidence>
<keyword evidence="1" id="KW-0732">Signal</keyword>
<protein>
    <submittedName>
        <fullName evidence="2">Uncharacterized protein</fullName>
    </submittedName>
</protein>
<dbReference type="PROSITE" id="PS51257">
    <property type="entry name" value="PROKAR_LIPOPROTEIN"/>
    <property type="match status" value="1"/>
</dbReference>
<evidence type="ECO:0000256" key="1">
    <source>
        <dbReference type="SAM" id="SignalP"/>
    </source>
</evidence>
<reference evidence="2 3" key="1">
    <citation type="submission" date="2018-01" db="EMBL/GenBank/DDBJ databases">
        <title>Whole genome sequencing of Histamine producing bacteria.</title>
        <authorList>
            <person name="Butler K."/>
        </authorList>
    </citation>
    <scope>NUCLEOTIDE SEQUENCE [LARGE SCALE GENOMIC DNA]</scope>
    <source>
        <strain evidence="2 3">FS-7.2</strain>
    </source>
</reference>
<evidence type="ECO:0000313" key="2">
    <source>
        <dbReference type="EMBL" id="PSV00892.1"/>
    </source>
</evidence>
<feature type="signal peptide" evidence="1">
    <location>
        <begin position="1"/>
        <end position="21"/>
    </location>
</feature>
<accession>A0A2T3KM89</accession>
<organism evidence="2 3">
    <name type="scientific">Photobacterium kishitanii</name>
    <dbReference type="NCBI Taxonomy" id="318456"/>
    <lineage>
        <taxon>Bacteria</taxon>
        <taxon>Pseudomonadati</taxon>
        <taxon>Pseudomonadota</taxon>
        <taxon>Gammaproteobacteria</taxon>
        <taxon>Vibrionales</taxon>
        <taxon>Vibrionaceae</taxon>
        <taxon>Photobacterium</taxon>
    </lineage>
</organism>
<gene>
    <name evidence="2" type="ORF">C9J27_02375</name>
</gene>
<comment type="caution">
    <text evidence="2">The sequence shown here is derived from an EMBL/GenBank/DDBJ whole genome shotgun (WGS) entry which is preliminary data.</text>
</comment>
<dbReference type="AlphaFoldDB" id="A0A2T3KM89"/>